<keyword evidence="2" id="KW-0812">Transmembrane</keyword>
<dbReference type="GO" id="GO:0005739">
    <property type="term" value="C:mitochondrion"/>
    <property type="evidence" value="ECO:0007669"/>
    <property type="project" value="GOC"/>
</dbReference>
<gene>
    <name evidence="4" type="primary">DNAJC11</name>
    <name evidence="4" type="ORF">A0H81_02531</name>
</gene>
<dbReference type="EMBL" id="LUGG01000002">
    <property type="protein sequence ID" value="OBZ77401.1"/>
    <property type="molecule type" value="Genomic_DNA"/>
</dbReference>
<proteinExistence type="predicted"/>
<comment type="caution">
    <text evidence="4">The sequence shown here is derived from an EMBL/GenBank/DDBJ whole genome shotgun (WGS) entry which is preliminary data.</text>
</comment>
<evidence type="ECO:0000259" key="3">
    <source>
        <dbReference type="PROSITE" id="PS50076"/>
    </source>
</evidence>
<dbReference type="OrthoDB" id="10248838at2759"/>
<feature type="domain" description="J" evidence="3">
    <location>
        <begin position="20"/>
        <end position="88"/>
    </location>
</feature>
<dbReference type="GO" id="GO:0042407">
    <property type="term" value="P:cristae formation"/>
    <property type="evidence" value="ECO:0007669"/>
    <property type="project" value="TreeGrafter"/>
</dbReference>
<dbReference type="InterPro" id="IPR001623">
    <property type="entry name" value="DnaJ_domain"/>
</dbReference>
<keyword evidence="2" id="KW-1133">Transmembrane helix</keyword>
<protein>
    <submittedName>
        <fullName evidence="4">DnaJ subfamily C member 11</fullName>
    </submittedName>
</protein>
<feature type="transmembrane region" description="Helical" evidence="2">
    <location>
        <begin position="437"/>
        <end position="456"/>
    </location>
</feature>
<evidence type="ECO:0000256" key="2">
    <source>
        <dbReference type="SAM" id="Phobius"/>
    </source>
</evidence>
<dbReference type="PRINTS" id="PR00625">
    <property type="entry name" value="JDOMAIN"/>
</dbReference>
<dbReference type="Pfam" id="PF22774">
    <property type="entry name" value="DNAJC11_beta-barrel"/>
    <property type="match status" value="1"/>
</dbReference>
<keyword evidence="5" id="KW-1185">Reference proteome</keyword>
<dbReference type="SUPFAM" id="SSF46565">
    <property type="entry name" value="Chaperone J-domain"/>
    <property type="match status" value="1"/>
</dbReference>
<dbReference type="AlphaFoldDB" id="A0A1C7MKJ5"/>
<dbReference type="InterPro" id="IPR052243">
    <property type="entry name" value="Mito_inner_membrane_organizer"/>
</dbReference>
<dbReference type="Pfam" id="PF00226">
    <property type="entry name" value="DnaJ"/>
    <property type="match status" value="1"/>
</dbReference>
<evidence type="ECO:0000313" key="4">
    <source>
        <dbReference type="EMBL" id="OBZ77401.1"/>
    </source>
</evidence>
<sequence>MPGDPFDVATLPGSADNREFLYAVLNLPTTASDYEIRERYRQLSVLFHPDKQSDSNTKDTAAKRFLEVQKAYQVLSDPVTRRAYDILGQEGLAALSSGDFNGLSGKEFEEALKLHHRTLESERLEGIIRPRGSIVIGLDASSLFDSYDSYSERESWPEEIKYRFEDIKQDGLTVRHSIQKSIAGKTSLTLTGRAKAVMGAGGTGNLMGTVRHQYSPRLSFEATSSLLRASQLDVKTTYRDVNNTVIVKSNLSRSLLRAFSSSSEQLSIIPPTVISLSRRLFPKSNTTGSFVTSVSSGTPLVTLSVSSAEAFDHSLEGYAPSGFPIPEPLYRAPSKTGLSLGTTYWNVGLMLAGGASSINGEYGLVFAELGAQVKVVLQLGFMGMSWFLNGEWRNEEKTVGASVGLSLQGVVLRLDLTYLGQQLSLPVILSHEHNSTLALWTAVVPSTAMAVAYFFALKPRRRRERTNYFRKARRELQEERSDLLRQTKETISLLQDPAKRHMQTEAACDGLIILEASYGPSERDENTEGLDVDVAIPVQALVNKSQLFIPGRRSKRDAFYACDYLQKLGLCSFGHEFEQRPPPPNVTLGSLPEHSVFLIGPSACHRVIGHGLCIPSAENAHADVYGFSLFESIEGLGGAQGFYDPVAGVSKTLRIRYTFRGRMHYAEFPDYVPIVLPLEADYPYATSPP</sequence>
<dbReference type="PANTHER" id="PTHR44157">
    <property type="entry name" value="DNAJ HOMOLOG SUBFAMILY C MEMBER 11"/>
    <property type="match status" value="1"/>
</dbReference>
<dbReference type="PANTHER" id="PTHR44157:SF1">
    <property type="entry name" value="DNAJ HOMOLOG SUBFAMILY C MEMBER 11"/>
    <property type="match status" value="1"/>
</dbReference>
<keyword evidence="1" id="KW-0143">Chaperone</keyword>
<dbReference type="InterPro" id="IPR055225">
    <property type="entry name" value="DNAJC11-like_beta-barrel"/>
</dbReference>
<dbReference type="PROSITE" id="PS50076">
    <property type="entry name" value="DNAJ_2"/>
    <property type="match status" value="1"/>
</dbReference>
<dbReference type="InterPro" id="IPR024586">
    <property type="entry name" value="DnaJ-like_C11_C"/>
</dbReference>
<dbReference type="Gene3D" id="1.10.287.110">
    <property type="entry name" value="DnaJ domain"/>
    <property type="match status" value="1"/>
</dbReference>
<evidence type="ECO:0000313" key="5">
    <source>
        <dbReference type="Proteomes" id="UP000092993"/>
    </source>
</evidence>
<dbReference type="Pfam" id="PF11875">
    <property type="entry name" value="DnaJ-like_C11_C"/>
    <property type="match status" value="2"/>
</dbReference>
<dbReference type="CDD" id="cd06257">
    <property type="entry name" value="DnaJ"/>
    <property type="match status" value="1"/>
</dbReference>
<dbReference type="OMA" id="QLDKHTM"/>
<dbReference type="SMART" id="SM00271">
    <property type="entry name" value="DnaJ"/>
    <property type="match status" value="1"/>
</dbReference>
<reference evidence="4 5" key="1">
    <citation type="submission" date="2016-03" db="EMBL/GenBank/DDBJ databases">
        <title>Whole genome sequencing of Grifola frondosa 9006-11.</title>
        <authorList>
            <person name="Min B."/>
            <person name="Park H."/>
            <person name="Kim J.-G."/>
            <person name="Cho H."/>
            <person name="Oh Y.-L."/>
            <person name="Kong W.-S."/>
            <person name="Choi I.-G."/>
        </authorList>
    </citation>
    <scope>NUCLEOTIDE SEQUENCE [LARGE SCALE GENOMIC DNA]</scope>
    <source>
        <strain evidence="4 5">9006-11</strain>
    </source>
</reference>
<evidence type="ECO:0000256" key="1">
    <source>
        <dbReference type="ARBA" id="ARBA00023186"/>
    </source>
</evidence>
<accession>A0A1C7MKJ5</accession>
<name>A0A1C7MKJ5_GRIFR</name>
<dbReference type="InterPro" id="IPR036869">
    <property type="entry name" value="J_dom_sf"/>
</dbReference>
<dbReference type="Proteomes" id="UP000092993">
    <property type="component" value="Unassembled WGS sequence"/>
</dbReference>
<dbReference type="STRING" id="5627.A0A1C7MKJ5"/>
<organism evidence="4 5">
    <name type="scientific">Grifola frondosa</name>
    <name type="common">Maitake</name>
    <name type="synonym">Polyporus frondosus</name>
    <dbReference type="NCBI Taxonomy" id="5627"/>
    <lineage>
        <taxon>Eukaryota</taxon>
        <taxon>Fungi</taxon>
        <taxon>Dikarya</taxon>
        <taxon>Basidiomycota</taxon>
        <taxon>Agaricomycotina</taxon>
        <taxon>Agaricomycetes</taxon>
        <taxon>Polyporales</taxon>
        <taxon>Grifolaceae</taxon>
        <taxon>Grifola</taxon>
    </lineage>
</organism>
<keyword evidence="2" id="KW-0472">Membrane</keyword>